<dbReference type="InterPro" id="IPR004367">
    <property type="entry name" value="Cyclin_C-dom"/>
</dbReference>
<evidence type="ECO:0000313" key="13">
    <source>
        <dbReference type="EMBL" id="EFN54870.1"/>
    </source>
</evidence>
<keyword evidence="14" id="KW-1185">Reference proteome</keyword>
<evidence type="ECO:0000313" key="14">
    <source>
        <dbReference type="Proteomes" id="UP000008141"/>
    </source>
</evidence>
<name>E1ZH73_CHLVA</name>
<dbReference type="GO" id="GO:0048471">
    <property type="term" value="C:perinuclear region of cytoplasm"/>
    <property type="evidence" value="ECO:0007669"/>
    <property type="project" value="UniProtKB-SubCell"/>
</dbReference>
<keyword evidence="8" id="KW-0195">Cyclin</keyword>
<dbReference type="InterPro" id="IPR001810">
    <property type="entry name" value="F-box_dom"/>
</dbReference>
<dbReference type="Pfam" id="PF00134">
    <property type="entry name" value="Cyclin_N"/>
    <property type="match status" value="1"/>
</dbReference>
<evidence type="ECO:0000256" key="3">
    <source>
        <dbReference type="ARBA" id="ARBA00006955"/>
    </source>
</evidence>
<dbReference type="PROSITE" id="PS50181">
    <property type="entry name" value="FBOX"/>
    <property type="match status" value="1"/>
</dbReference>
<evidence type="ECO:0000256" key="7">
    <source>
        <dbReference type="ARBA" id="ARBA00022776"/>
    </source>
</evidence>
<dbReference type="InterPro" id="IPR036915">
    <property type="entry name" value="Cyclin-like_sf"/>
</dbReference>
<proteinExistence type="inferred from homology"/>
<dbReference type="Gene3D" id="1.10.472.10">
    <property type="entry name" value="Cyclin-like"/>
    <property type="match status" value="2"/>
</dbReference>
<dbReference type="InterPro" id="IPR048258">
    <property type="entry name" value="Cyclins_cyclin-box"/>
</dbReference>
<sequence>MRVNSIFLGLPEELLVEVLGRLSARDLASALSSCRGLGALREQAWRAACFGRWPEWSAIAAEPAAQWRRQYELLSLREAESGCLPTVATVRKVQRNVTERHRSILTEWLCEVSFDWELDSTIVFKAVAYLDHYLSEHAVEQLSRFQLLGLACLRAAMGDARKPTALDDQDKKLDPQNFAYISDDTYTVEEVEAQTQVIVGLVPERLKKAPNTKMFLRSFWYRATLKEVVLADEMHIYTLASFLLQLGLLDLDCSGYAPSLMAAAALSVSLGVFGKPEWPLSLQQFGSYLETDLVPVKARLTEMQASQAAEQLRPLWRGMHEQHSYPEYEAEWKHAVLIFSCASRLARMPPPEARPAAAAAPSRDPSTGSASVAIGSDSPLPPQPVDATAMLID</sequence>
<keyword evidence="6" id="KW-0132">Cell division</keyword>
<comment type="similarity">
    <text evidence="3">Belongs to the cyclin family. Cyclin AB subfamily.</text>
</comment>
<feature type="compositionally biased region" description="Low complexity" evidence="11">
    <location>
        <begin position="354"/>
        <end position="365"/>
    </location>
</feature>
<dbReference type="CDD" id="cd09917">
    <property type="entry name" value="F-box_SF"/>
    <property type="match status" value="1"/>
</dbReference>
<feature type="domain" description="F-box" evidence="12">
    <location>
        <begin position="4"/>
        <end position="48"/>
    </location>
</feature>
<dbReference type="Pfam" id="PF12937">
    <property type="entry name" value="F-box-like"/>
    <property type="match status" value="1"/>
</dbReference>
<keyword evidence="9" id="KW-0206">Cytoskeleton</keyword>
<protein>
    <recommendedName>
        <fullName evidence="4">Cyclin-F</fullName>
    </recommendedName>
</protein>
<evidence type="ECO:0000256" key="11">
    <source>
        <dbReference type="SAM" id="MobiDB-lite"/>
    </source>
</evidence>
<evidence type="ECO:0000259" key="12">
    <source>
        <dbReference type="PROSITE" id="PS50181"/>
    </source>
</evidence>
<dbReference type="GO" id="GO:0051301">
    <property type="term" value="P:cell division"/>
    <property type="evidence" value="ECO:0007669"/>
    <property type="project" value="UniProtKB-KW"/>
</dbReference>
<accession>E1ZH73</accession>
<dbReference type="AlphaFoldDB" id="E1ZH73"/>
<evidence type="ECO:0000256" key="8">
    <source>
        <dbReference type="ARBA" id="ARBA00023127"/>
    </source>
</evidence>
<dbReference type="PROSITE" id="PS00292">
    <property type="entry name" value="CYCLINS"/>
    <property type="match status" value="1"/>
</dbReference>
<dbReference type="SMART" id="SM01332">
    <property type="entry name" value="Cyclin_C"/>
    <property type="match status" value="1"/>
</dbReference>
<dbReference type="eggNOG" id="KOG0654">
    <property type="taxonomic scope" value="Eukaryota"/>
</dbReference>
<dbReference type="OrthoDB" id="504708at2759"/>
<dbReference type="Pfam" id="PF02984">
    <property type="entry name" value="Cyclin_C"/>
    <property type="match status" value="1"/>
</dbReference>
<dbReference type="EMBL" id="GL433846">
    <property type="protein sequence ID" value="EFN54870.1"/>
    <property type="molecule type" value="Genomic_DNA"/>
</dbReference>
<reference evidence="13 14" key="1">
    <citation type="journal article" date="2010" name="Plant Cell">
        <title>The Chlorella variabilis NC64A genome reveals adaptation to photosymbiosis, coevolution with viruses, and cryptic sex.</title>
        <authorList>
            <person name="Blanc G."/>
            <person name="Duncan G."/>
            <person name="Agarkova I."/>
            <person name="Borodovsky M."/>
            <person name="Gurnon J."/>
            <person name="Kuo A."/>
            <person name="Lindquist E."/>
            <person name="Lucas S."/>
            <person name="Pangilinan J."/>
            <person name="Polle J."/>
            <person name="Salamov A."/>
            <person name="Terry A."/>
            <person name="Yamada T."/>
            <person name="Dunigan D.D."/>
            <person name="Grigoriev I.V."/>
            <person name="Claverie J.M."/>
            <person name="Van Etten J.L."/>
        </authorList>
    </citation>
    <scope>NUCLEOTIDE SEQUENCE [LARGE SCALE GENOMIC DNA]</scope>
    <source>
        <strain evidence="13 14">NC64A</strain>
    </source>
</reference>
<dbReference type="STRING" id="554065.E1ZH73"/>
<evidence type="ECO:0000256" key="9">
    <source>
        <dbReference type="ARBA" id="ARBA00023212"/>
    </source>
</evidence>
<dbReference type="PANTHER" id="PTHR10177">
    <property type="entry name" value="CYCLINS"/>
    <property type="match status" value="1"/>
</dbReference>
<evidence type="ECO:0000256" key="4">
    <source>
        <dbReference type="ARBA" id="ARBA00019493"/>
    </source>
</evidence>
<dbReference type="InterPro" id="IPR006671">
    <property type="entry name" value="Cyclin_N"/>
</dbReference>
<dbReference type="InterPro" id="IPR039361">
    <property type="entry name" value="Cyclin"/>
</dbReference>
<evidence type="ECO:0000256" key="6">
    <source>
        <dbReference type="ARBA" id="ARBA00022618"/>
    </source>
</evidence>
<dbReference type="InParanoid" id="E1ZH73"/>
<dbReference type="OMA" id="HYLSEHA"/>
<evidence type="ECO:0000256" key="5">
    <source>
        <dbReference type="ARBA" id="ARBA00022490"/>
    </source>
</evidence>
<evidence type="ECO:0000256" key="1">
    <source>
        <dbReference type="ARBA" id="ARBA00004114"/>
    </source>
</evidence>
<keyword evidence="7" id="KW-0498">Mitosis</keyword>
<dbReference type="GO" id="GO:0005814">
    <property type="term" value="C:centriole"/>
    <property type="evidence" value="ECO:0007669"/>
    <property type="project" value="UniProtKB-SubCell"/>
</dbReference>
<dbReference type="Proteomes" id="UP000008141">
    <property type="component" value="Unassembled WGS sequence"/>
</dbReference>
<evidence type="ECO:0000256" key="10">
    <source>
        <dbReference type="ARBA" id="ARBA00023306"/>
    </source>
</evidence>
<dbReference type="KEGG" id="cvr:CHLNCDRAFT_134953"/>
<dbReference type="InterPro" id="IPR036047">
    <property type="entry name" value="F-box-like_dom_sf"/>
</dbReference>
<feature type="region of interest" description="Disordered" evidence="11">
    <location>
        <begin position="352"/>
        <end position="393"/>
    </location>
</feature>
<organism evidence="14">
    <name type="scientific">Chlorella variabilis</name>
    <name type="common">Green alga</name>
    <dbReference type="NCBI Taxonomy" id="554065"/>
    <lineage>
        <taxon>Eukaryota</taxon>
        <taxon>Viridiplantae</taxon>
        <taxon>Chlorophyta</taxon>
        <taxon>core chlorophytes</taxon>
        <taxon>Trebouxiophyceae</taxon>
        <taxon>Chlorellales</taxon>
        <taxon>Chlorellaceae</taxon>
        <taxon>Chlorella clade</taxon>
        <taxon>Chlorella</taxon>
    </lineage>
</organism>
<dbReference type="RefSeq" id="XP_005846972.1">
    <property type="nucleotide sequence ID" value="XM_005846910.1"/>
</dbReference>
<comment type="subcellular location">
    <subcellularLocation>
        <location evidence="1">Cytoplasm</location>
        <location evidence="1">Cytoskeleton</location>
        <location evidence="1">Microtubule organizing center</location>
        <location evidence="1">Centrosome</location>
        <location evidence="1">Centriole</location>
    </subcellularLocation>
    <subcellularLocation>
        <location evidence="2">Cytoplasm</location>
        <location evidence="2">Perinuclear region</location>
    </subcellularLocation>
</comment>
<keyword evidence="5" id="KW-0963">Cytoplasm</keyword>
<dbReference type="SUPFAM" id="SSF81383">
    <property type="entry name" value="F-box domain"/>
    <property type="match status" value="1"/>
</dbReference>
<evidence type="ECO:0000256" key="2">
    <source>
        <dbReference type="ARBA" id="ARBA00004556"/>
    </source>
</evidence>
<gene>
    <name evidence="13" type="ORF">CHLNCDRAFT_134953</name>
</gene>
<dbReference type="SUPFAM" id="SSF47954">
    <property type="entry name" value="Cyclin-like"/>
    <property type="match status" value="2"/>
</dbReference>
<keyword evidence="10" id="KW-0131">Cell cycle</keyword>
<dbReference type="GeneID" id="17354377"/>